<reference evidence="4 5" key="1">
    <citation type="submission" date="2019-04" db="EMBL/GenBank/DDBJ databases">
        <title>Draft genome sequence of Robertkochia marina CC-AMO-30D.</title>
        <authorList>
            <person name="Hameed A."/>
            <person name="Lin S.-Y."/>
            <person name="Shahina M."/>
            <person name="Lai W.-A."/>
            <person name="Young C.-C."/>
        </authorList>
    </citation>
    <scope>NUCLEOTIDE SEQUENCE [LARGE SCALE GENOMIC DNA]</scope>
    <source>
        <strain evidence="4 5">CC-AMO-30D</strain>
    </source>
</reference>
<dbReference type="PANTHER" id="PTHR46401:SF2">
    <property type="entry name" value="GLYCOSYLTRANSFERASE WBBK-RELATED"/>
    <property type="match status" value="1"/>
</dbReference>
<evidence type="ECO:0000259" key="3">
    <source>
        <dbReference type="Pfam" id="PF13439"/>
    </source>
</evidence>
<dbReference type="InterPro" id="IPR001296">
    <property type="entry name" value="Glyco_trans_1"/>
</dbReference>
<dbReference type="CDD" id="cd03809">
    <property type="entry name" value="GT4_MtfB-like"/>
    <property type="match status" value="1"/>
</dbReference>
<dbReference type="GO" id="GO:0009103">
    <property type="term" value="P:lipopolysaccharide biosynthetic process"/>
    <property type="evidence" value="ECO:0007669"/>
    <property type="project" value="TreeGrafter"/>
</dbReference>
<keyword evidence="5" id="KW-1185">Reference proteome</keyword>
<protein>
    <submittedName>
        <fullName evidence="4">Glycosyltransferase family 1 protein</fullName>
    </submittedName>
</protein>
<feature type="domain" description="Glycosyltransferase subfamily 4-like N-terminal" evidence="3">
    <location>
        <begin position="75"/>
        <end position="161"/>
    </location>
</feature>
<dbReference type="Proteomes" id="UP000305939">
    <property type="component" value="Unassembled WGS sequence"/>
</dbReference>
<dbReference type="EMBL" id="SSMC01000002">
    <property type="protein sequence ID" value="THD67729.1"/>
    <property type="molecule type" value="Genomic_DNA"/>
</dbReference>
<comment type="caution">
    <text evidence="4">The sequence shown here is derived from an EMBL/GenBank/DDBJ whole genome shotgun (WGS) entry which is preliminary data.</text>
</comment>
<dbReference type="SUPFAM" id="SSF53756">
    <property type="entry name" value="UDP-Glycosyltransferase/glycogen phosphorylase"/>
    <property type="match status" value="1"/>
</dbReference>
<evidence type="ECO:0000313" key="4">
    <source>
        <dbReference type="EMBL" id="THD67729.1"/>
    </source>
</evidence>
<organism evidence="4 5">
    <name type="scientific">Robertkochia marina</name>
    <dbReference type="NCBI Taxonomy" id="1227945"/>
    <lineage>
        <taxon>Bacteria</taxon>
        <taxon>Pseudomonadati</taxon>
        <taxon>Bacteroidota</taxon>
        <taxon>Flavobacteriia</taxon>
        <taxon>Flavobacteriales</taxon>
        <taxon>Flavobacteriaceae</taxon>
        <taxon>Robertkochia</taxon>
    </lineage>
</organism>
<accession>A0A4S3M2A5</accession>
<dbReference type="InterPro" id="IPR028098">
    <property type="entry name" value="Glyco_trans_4-like_N"/>
</dbReference>
<dbReference type="AlphaFoldDB" id="A0A4S3M2A5"/>
<dbReference type="Gene3D" id="3.40.50.2000">
    <property type="entry name" value="Glycogen Phosphorylase B"/>
    <property type="match status" value="2"/>
</dbReference>
<dbReference type="RefSeq" id="WP_136335934.1">
    <property type="nucleotide sequence ID" value="NZ_QXMP01000020.1"/>
</dbReference>
<proteinExistence type="predicted"/>
<name>A0A4S3M2A5_9FLAO</name>
<feature type="domain" description="Glycosyl transferase family 1" evidence="2">
    <location>
        <begin position="171"/>
        <end position="330"/>
    </location>
</feature>
<sequence>MRKIAIDARMLNHSGIGKYLKTILGHLVNEKQIALSLLVYKEQIGFFGSGPDYIVVKSSIYSIQEQLELFLKIPRCDVFWSPHFNIPLLPLKCLTRVVTIHDTYHLRFLNELSLLKRIYSKLFYKMAVMKSDHIITVSQWSKSEIIKYTGCKKEVKKIYNGGPQYQKNNGTVKKQLLFVGNIKPHKNIDNAIKAFINIKNNNPSLGDYKFIIVGNLDNDKYGMKITNMCKTRNDVVLTGRVNDQTLLDLYSTSEWFIMPSIYEGFGLPVLESFSKGLPVLSSNAASIPEVGGKAVIYFNPNSVDDIGEKMMDAINRPEIRDSLIEKGKERLKLFTWDKTIKAHKNILLGIGKHEDKNISIG</sequence>
<dbReference type="Pfam" id="PF13439">
    <property type="entry name" value="Glyco_transf_4"/>
    <property type="match status" value="1"/>
</dbReference>
<evidence type="ECO:0000259" key="2">
    <source>
        <dbReference type="Pfam" id="PF00534"/>
    </source>
</evidence>
<dbReference type="OrthoDB" id="9801609at2"/>
<evidence type="ECO:0000256" key="1">
    <source>
        <dbReference type="ARBA" id="ARBA00022679"/>
    </source>
</evidence>
<dbReference type="GO" id="GO:0016757">
    <property type="term" value="F:glycosyltransferase activity"/>
    <property type="evidence" value="ECO:0007669"/>
    <property type="project" value="InterPro"/>
</dbReference>
<evidence type="ECO:0000313" key="5">
    <source>
        <dbReference type="Proteomes" id="UP000305939"/>
    </source>
</evidence>
<dbReference type="PANTHER" id="PTHR46401">
    <property type="entry name" value="GLYCOSYLTRANSFERASE WBBK-RELATED"/>
    <property type="match status" value="1"/>
</dbReference>
<gene>
    <name evidence="4" type="ORF">E7Z59_08730</name>
</gene>
<keyword evidence="1 4" id="KW-0808">Transferase</keyword>
<dbReference type="Pfam" id="PF00534">
    <property type="entry name" value="Glycos_transf_1"/>
    <property type="match status" value="1"/>
</dbReference>